<reference evidence="2" key="1">
    <citation type="journal article" date="2013" name="Science">
        <title>The Amborella genome and the evolution of flowering plants.</title>
        <authorList>
            <consortium name="Amborella Genome Project"/>
        </authorList>
    </citation>
    <scope>NUCLEOTIDE SEQUENCE [LARGE SCALE GENOMIC DNA]</scope>
</reference>
<organism evidence="1 2">
    <name type="scientific">Amborella trichopoda</name>
    <dbReference type="NCBI Taxonomy" id="13333"/>
    <lineage>
        <taxon>Eukaryota</taxon>
        <taxon>Viridiplantae</taxon>
        <taxon>Streptophyta</taxon>
        <taxon>Embryophyta</taxon>
        <taxon>Tracheophyta</taxon>
        <taxon>Spermatophyta</taxon>
        <taxon>Magnoliopsida</taxon>
        <taxon>Amborellales</taxon>
        <taxon>Amborellaceae</taxon>
        <taxon>Amborella</taxon>
    </lineage>
</organism>
<sequence>MLKAQEKPLIKFFKCLKVKVMGKSVTKMAKSLEWSYVLTPKAEKVTGLLCSHVFTVIDHSYQDVTEFCGVYRTMEMYHRAYSLPFNPKPDAHELS</sequence>
<gene>
    <name evidence="1" type="ORF">AMTR_s00137p00110080</name>
</gene>
<dbReference type="EMBL" id="KI397541">
    <property type="protein sequence ID" value="ERM93946.1"/>
    <property type="molecule type" value="Genomic_DNA"/>
</dbReference>
<dbReference type="Gramene" id="ERM93946">
    <property type="protein sequence ID" value="ERM93946"/>
    <property type="gene ID" value="AMTR_s00137p00110080"/>
</dbReference>
<dbReference type="AlphaFoldDB" id="W1NET0"/>
<keyword evidence="2" id="KW-1185">Reference proteome</keyword>
<name>W1NET0_AMBTC</name>
<protein>
    <submittedName>
        <fullName evidence="1">Uncharacterized protein</fullName>
    </submittedName>
</protein>
<dbReference type="Proteomes" id="UP000017836">
    <property type="component" value="Unassembled WGS sequence"/>
</dbReference>
<accession>W1NET0</accession>
<evidence type="ECO:0000313" key="2">
    <source>
        <dbReference type="Proteomes" id="UP000017836"/>
    </source>
</evidence>
<dbReference type="HOGENOM" id="CLU_2375655_0_0_1"/>
<evidence type="ECO:0000313" key="1">
    <source>
        <dbReference type="EMBL" id="ERM93946.1"/>
    </source>
</evidence>
<proteinExistence type="predicted"/>